<dbReference type="AlphaFoldDB" id="A0A8H4XPV6"/>
<dbReference type="Gene3D" id="3.40.50.1820">
    <property type="entry name" value="alpha/beta hydrolase"/>
    <property type="match status" value="1"/>
</dbReference>
<gene>
    <name evidence="2" type="ORF">FZEAL_899</name>
</gene>
<dbReference type="Proteomes" id="UP000635477">
    <property type="component" value="Unassembled WGS sequence"/>
</dbReference>
<accession>A0A8H4XPV6</accession>
<evidence type="ECO:0000313" key="2">
    <source>
        <dbReference type="EMBL" id="KAF4983776.1"/>
    </source>
</evidence>
<feature type="region of interest" description="Disordered" evidence="1">
    <location>
        <begin position="188"/>
        <end position="207"/>
    </location>
</feature>
<dbReference type="InterPro" id="IPR029058">
    <property type="entry name" value="AB_hydrolase_fold"/>
</dbReference>
<dbReference type="EMBL" id="JABEYC010000050">
    <property type="protein sequence ID" value="KAF4983776.1"/>
    <property type="molecule type" value="Genomic_DNA"/>
</dbReference>
<comment type="caution">
    <text evidence="2">The sequence shown here is derived from an EMBL/GenBank/DDBJ whole genome shotgun (WGS) entry which is preliminary data.</text>
</comment>
<evidence type="ECO:0000256" key="1">
    <source>
        <dbReference type="SAM" id="MobiDB-lite"/>
    </source>
</evidence>
<reference evidence="2" key="1">
    <citation type="journal article" date="2020" name="BMC Genomics">
        <title>Correction to: Identification and distribution of gene clusters required for synthesis of sphingolipid metabolism inhibitors in diverse species of the filamentous fungus Fusarium.</title>
        <authorList>
            <person name="Kim H.S."/>
            <person name="Lohmar J.M."/>
            <person name="Busman M."/>
            <person name="Brown D.W."/>
            <person name="Naumann T.A."/>
            <person name="Divon H.H."/>
            <person name="Lysoe E."/>
            <person name="Uhlig S."/>
            <person name="Proctor R.H."/>
        </authorList>
    </citation>
    <scope>NUCLEOTIDE SEQUENCE</scope>
    <source>
        <strain evidence="2">NRRL 22465</strain>
    </source>
</reference>
<proteinExistence type="predicted"/>
<keyword evidence="3" id="KW-1185">Reference proteome</keyword>
<name>A0A8H4XPV6_9HYPO</name>
<organism evidence="2 3">
    <name type="scientific">Fusarium zealandicum</name>
    <dbReference type="NCBI Taxonomy" id="1053134"/>
    <lineage>
        <taxon>Eukaryota</taxon>
        <taxon>Fungi</taxon>
        <taxon>Dikarya</taxon>
        <taxon>Ascomycota</taxon>
        <taxon>Pezizomycotina</taxon>
        <taxon>Sordariomycetes</taxon>
        <taxon>Hypocreomycetidae</taxon>
        <taxon>Hypocreales</taxon>
        <taxon>Nectriaceae</taxon>
        <taxon>Fusarium</taxon>
        <taxon>Fusarium staphyleae species complex</taxon>
    </lineage>
</organism>
<sequence>MSLVVTRLCRDAGMTPPLTGVYAPFNFGVSGATVPEKYEDQFFSKEQHANALVLNAAAIKSLQSKYKPDQTSPLAFPVAFPSHAGLPKAYFQAYFQAYGLDPVRDCSIVLERVYRDDGVPTKMDIYPVPAPATLLSFYSSLGYQALSYVQPQANTLAAQAMARLQVLDSPPPRPLAHRDRSCFKMPVTPDSEGEEGGRAATVLPDSPPVELRIGSGPLWMVR</sequence>
<reference evidence="2" key="2">
    <citation type="submission" date="2020-05" db="EMBL/GenBank/DDBJ databases">
        <authorList>
            <person name="Kim H.-S."/>
            <person name="Proctor R.H."/>
            <person name="Brown D.W."/>
        </authorList>
    </citation>
    <scope>NUCLEOTIDE SEQUENCE</scope>
    <source>
        <strain evidence="2">NRRL 22465</strain>
    </source>
</reference>
<dbReference type="OrthoDB" id="408631at2759"/>
<evidence type="ECO:0000313" key="3">
    <source>
        <dbReference type="Proteomes" id="UP000635477"/>
    </source>
</evidence>
<protein>
    <submittedName>
        <fullName evidence="2">Uncharacterized protein</fullName>
    </submittedName>
</protein>